<reference evidence="10" key="1">
    <citation type="submission" date="2014-08" db="EMBL/GenBank/DDBJ databases">
        <authorList>
            <person name="Sharma Rahul"/>
            <person name="Thines Marco"/>
        </authorList>
    </citation>
    <scope>NUCLEOTIDE SEQUENCE</scope>
</reference>
<dbReference type="InterPro" id="IPR029154">
    <property type="entry name" value="HIBADH-like_NADP-bd"/>
</dbReference>
<dbReference type="InterPro" id="IPR006115">
    <property type="entry name" value="6PGDH_NADP-bd"/>
</dbReference>
<evidence type="ECO:0000256" key="4">
    <source>
        <dbReference type="ARBA" id="ARBA00022456"/>
    </source>
</evidence>
<evidence type="ECO:0000259" key="9">
    <source>
        <dbReference type="Pfam" id="PF14833"/>
    </source>
</evidence>
<evidence type="ECO:0000256" key="5">
    <source>
        <dbReference type="ARBA" id="ARBA00023002"/>
    </source>
</evidence>
<evidence type="ECO:0000256" key="1">
    <source>
        <dbReference type="ARBA" id="ARBA00005109"/>
    </source>
</evidence>
<protein>
    <recommendedName>
        <fullName evidence="3">3-hydroxyisobutyrate dehydrogenase</fullName>
        <ecNumber evidence="3">1.1.1.31</ecNumber>
    </recommendedName>
</protein>
<keyword evidence="4" id="KW-0101">Branched-chain amino acid catabolism</keyword>
<comment type="catalytic activity">
    <reaction evidence="7">
        <text>3-hydroxy-2-methylpropanoate + NAD(+) = 2-methyl-3-oxopropanoate + NADH + H(+)</text>
        <dbReference type="Rhea" id="RHEA:17681"/>
        <dbReference type="ChEBI" id="CHEBI:11805"/>
        <dbReference type="ChEBI" id="CHEBI:15378"/>
        <dbReference type="ChEBI" id="CHEBI:57540"/>
        <dbReference type="ChEBI" id="CHEBI:57700"/>
        <dbReference type="ChEBI" id="CHEBI:57945"/>
        <dbReference type="EC" id="1.1.1.31"/>
    </reaction>
</comment>
<dbReference type="InterPro" id="IPR036291">
    <property type="entry name" value="NAD(P)-bd_dom_sf"/>
</dbReference>
<dbReference type="InterPro" id="IPR013328">
    <property type="entry name" value="6PGD_dom2"/>
</dbReference>
<evidence type="ECO:0000256" key="3">
    <source>
        <dbReference type="ARBA" id="ARBA00012991"/>
    </source>
</evidence>
<dbReference type="Gene3D" id="3.40.50.720">
    <property type="entry name" value="NAD(P)-binding Rossmann-like Domain"/>
    <property type="match status" value="1"/>
</dbReference>
<accession>A0A0F7SNR0</accession>
<dbReference type="PANTHER" id="PTHR22981">
    <property type="entry name" value="3-HYDROXYISOBUTYRATE DEHYDROGENASE-RELATED"/>
    <property type="match status" value="1"/>
</dbReference>
<comment type="pathway">
    <text evidence="1">Amino-acid degradation; L-valine degradation.</text>
</comment>
<dbReference type="GO" id="GO:0050661">
    <property type="term" value="F:NADP binding"/>
    <property type="evidence" value="ECO:0007669"/>
    <property type="project" value="InterPro"/>
</dbReference>
<proteinExistence type="inferred from homology"/>
<evidence type="ECO:0000313" key="10">
    <source>
        <dbReference type="EMBL" id="CED82235.1"/>
    </source>
</evidence>
<organism evidence="10">
    <name type="scientific">Phaffia rhodozyma</name>
    <name type="common">Yeast</name>
    <name type="synonym">Xanthophyllomyces dendrorhous</name>
    <dbReference type="NCBI Taxonomy" id="264483"/>
    <lineage>
        <taxon>Eukaryota</taxon>
        <taxon>Fungi</taxon>
        <taxon>Dikarya</taxon>
        <taxon>Basidiomycota</taxon>
        <taxon>Agaricomycotina</taxon>
        <taxon>Tremellomycetes</taxon>
        <taxon>Cystofilobasidiales</taxon>
        <taxon>Mrakiaceae</taxon>
        <taxon>Phaffia</taxon>
    </lineage>
</organism>
<dbReference type="GO" id="GO:0005739">
    <property type="term" value="C:mitochondrion"/>
    <property type="evidence" value="ECO:0007669"/>
    <property type="project" value="TreeGrafter"/>
</dbReference>
<dbReference type="SUPFAM" id="SSF51735">
    <property type="entry name" value="NAD(P)-binding Rossmann-fold domains"/>
    <property type="match status" value="1"/>
</dbReference>
<dbReference type="SUPFAM" id="SSF48179">
    <property type="entry name" value="6-phosphogluconate dehydrogenase C-terminal domain-like"/>
    <property type="match status" value="1"/>
</dbReference>
<sequence length="369" mass="38892">MHSTARLLSRSASLGFIGLGSSGRLLAHNLLAGSALESSKHANGSFIVCEPNDANFGLFMHELKEPLREKVKRVGSGAEMAPLASVIHTRLPNSSSKIVQSVYLQPPSSLLVGLKDTTFPPSENLPQGMDTLLVDHTTYDIDVAQSVAKQVGSWTGGRTGVVDAVFLEGKGAIPSGKINFLVGGTKRDFDAAVPFLNYIGSSATHCGPSGAGLSVQIVNNSILALNQIALSEGMLLGSRLSLCPTLLASILNRSSAQSWSSAHNNPDPTVSLSHQPGSNGYTPIGRHTTSGLLADLKLALNVGTSRGSPMPLGYSAAMLYENVVEEGDLPEAKVKDKGQKDFSVVYEWLRERAEGGIESWGPSEAESSK</sequence>
<feature type="domain" description="3-hydroxyisobutyrate dehydrogenase-like NAD-binding" evidence="9">
    <location>
        <begin position="210"/>
        <end position="327"/>
    </location>
</feature>
<dbReference type="GO" id="GO:0051287">
    <property type="term" value="F:NAD binding"/>
    <property type="evidence" value="ECO:0007669"/>
    <property type="project" value="InterPro"/>
</dbReference>
<name>A0A0F7SNR0_PHARH</name>
<comment type="similarity">
    <text evidence="2">Belongs to the HIBADH-related family. 3-hydroxyisobutyrate dehydrogenase subfamily.</text>
</comment>
<dbReference type="AlphaFoldDB" id="A0A0F7SNR0"/>
<keyword evidence="6" id="KW-0520">NAD</keyword>
<dbReference type="EC" id="1.1.1.31" evidence="3"/>
<evidence type="ECO:0000256" key="2">
    <source>
        <dbReference type="ARBA" id="ARBA00006013"/>
    </source>
</evidence>
<dbReference type="Pfam" id="PF14833">
    <property type="entry name" value="NAD_binding_11"/>
    <property type="match status" value="1"/>
</dbReference>
<evidence type="ECO:0000256" key="7">
    <source>
        <dbReference type="ARBA" id="ARBA00049197"/>
    </source>
</evidence>
<feature type="domain" description="6-phosphogluconate dehydrogenase NADP-binding" evidence="8">
    <location>
        <begin position="14"/>
        <end position="207"/>
    </location>
</feature>
<evidence type="ECO:0000256" key="6">
    <source>
        <dbReference type="ARBA" id="ARBA00023027"/>
    </source>
</evidence>
<dbReference type="InterPro" id="IPR008927">
    <property type="entry name" value="6-PGluconate_DH-like_C_sf"/>
</dbReference>
<keyword evidence="5" id="KW-0560">Oxidoreductase</keyword>
<dbReference type="PANTHER" id="PTHR22981:SF7">
    <property type="entry name" value="3-HYDROXYISOBUTYRATE DEHYDROGENASE, MITOCHONDRIAL"/>
    <property type="match status" value="1"/>
</dbReference>
<dbReference type="Pfam" id="PF03446">
    <property type="entry name" value="NAD_binding_2"/>
    <property type="match status" value="1"/>
</dbReference>
<dbReference type="GO" id="GO:0008442">
    <property type="term" value="F:3-hydroxyisobutyrate dehydrogenase activity"/>
    <property type="evidence" value="ECO:0007669"/>
    <property type="project" value="UniProtKB-EC"/>
</dbReference>
<dbReference type="EMBL" id="LN483124">
    <property type="protein sequence ID" value="CED82235.1"/>
    <property type="molecule type" value="Genomic_DNA"/>
</dbReference>
<dbReference type="Gene3D" id="1.10.1040.10">
    <property type="entry name" value="N-(1-d-carboxylethyl)-l-norvaline Dehydrogenase, domain 2"/>
    <property type="match status" value="1"/>
</dbReference>
<dbReference type="GO" id="GO:0006574">
    <property type="term" value="P:L-valine catabolic process"/>
    <property type="evidence" value="ECO:0007669"/>
    <property type="project" value="TreeGrafter"/>
</dbReference>
<evidence type="ECO:0000259" key="8">
    <source>
        <dbReference type="Pfam" id="PF03446"/>
    </source>
</evidence>